<evidence type="ECO:0000256" key="2">
    <source>
        <dbReference type="ARBA" id="ARBA00004236"/>
    </source>
</evidence>
<dbReference type="GO" id="GO:0005886">
    <property type="term" value="C:plasma membrane"/>
    <property type="evidence" value="ECO:0007669"/>
    <property type="project" value="UniProtKB-SubCell"/>
</dbReference>
<evidence type="ECO:0000256" key="5">
    <source>
        <dbReference type="ARBA" id="ARBA00022679"/>
    </source>
</evidence>
<dbReference type="InterPro" id="IPR050428">
    <property type="entry name" value="TCS_sensor_his_kinase"/>
</dbReference>
<dbReference type="PANTHER" id="PTHR45436">
    <property type="entry name" value="SENSOR HISTIDINE KINASE YKOH"/>
    <property type="match status" value="1"/>
</dbReference>
<dbReference type="InterPro" id="IPR003660">
    <property type="entry name" value="HAMP_dom"/>
</dbReference>
<comment type="caution">
    <text evidence="14">The sequence shown here is derived from an EMBL/GenBank/DDBJ whole genome shotgun (WGS) entry which is preliminary data.</text>
</comment>
<comment type="catalytic activity">
    <reaction evidence="1">
        <text>ATP + protein L-histidine = ADP + protein N-phospho-L-histidine.</text>
        <dbReference type="EC" id="2.7.13.3"/>
    </reaction>
</comment>
<dbReference type="InterPro" id="IPR036097">
    <property type="entry name" value="HisK_dim/P_sf"/>
</dbReference>
<sequence>MNGRWALVGRSRLQARGLRARLLAAIAIAVGVGSLTAWAVGSAVGPPIFHAHLLQSGTADPAVNQHAEEAFRTASALSLSLALVAAAVTSIVISAFLARRIQRRLAAVRSAAEQVAVGDYSARAPLLGMGSEFDELARAFNRMAADLAGLEAARTRMLSELAHEMRTPAAVLEAYLEAIRDGVARADEPTIEMLRAQGARLTRLSQDIALVTTAEEGRLAMRRTRVPAGRLLDDAAAQIIGRTAAAGVAFSVDAPHSAAAALLDADVDRLGQVLTNLLDNALRHTPAGGHVRLGAARVGDLLRITVRDDGEGIPQEHVPHIFDRFYRVDTARDRAHGGSGVGLAIVRAITEAHGGSVSAASGGPGQGTVIAVELPLAPDGPGSVGTGS</sequence>
<keyword evidence="5" id="KW-0808">Transferase</keyword>
<dbReference type="Gene3D" id="1.10.287.130">
    <property type="match status" value="1"/>
</dbReference>
<evidence type="ECO:0000313" key="14">
    <source>
        <dbReference type="EMBL" id="ERG63992.1"/>
    </source>
</evidence>
<feature type="transmembrane region" description="Helical" evidence="11">
    <location>
        <begin position="76"/>
        <end position="98"/>
    </location>
</feature>
<dbReference type="InterPro" id="IPR004358">
    <property type="entry name" value="Sig_transdc_His_kin-like_C"/>
</dbReference>
<dbReference type="InterPro" id="IPR003594">
    <property type="entry name" value="HATPase_dom"/>
</dbReference>
<dbReference type="EC" id="2.7.13.3" evidence="3"/>
<evidence type="ECO:0000256" key="6">
    <source>
        <dbReference type="ARBA" id="ARBA00022692"/>
    </source>
</evidence>
<dbReference type="Pfam" id="PF00672">
    <property type="entry name" value="HAMP"/>
    <property type="match status" value="1"/>
</dbReference>
<keyword evidence="8 11" id="KW-1133">Transmembrane helix</keyword>
<dbReference type="PANTHER" id="PTHR45436:SF5">
    <property type="entry name" value="SENSOR HISTIDINE KINASE TRCS"/>
    <property type="match status" value="1"/>
</dbReference>
<dbReference type="SUPFAM" id="SSF55874">
    <property type="entry name" value="ATPase domain of HSP90 chaperone/DNA topoisomerase II/histidine kinase"/>
    <property type="match status" value="1"/>
</dbReference>
<keyword evidence="6 11" id="KW-0812">Transmembrane</keyword>
<dbReference type="InterPro" id="IPR003661">
    <property type="entry name" value="HisK_dim/P_dom"/>
</dbReference>
<keyword evidence="7" id="KW-0418">Kinase</keyword>
<evidence type="ECO:0000313" key="15">
    <source>
        <dbReference type="Proteomes" id="UP000016462"/>
    </source>
</evidence>
<evidence type="ECO:0000256" key="8">
    <source>
        <dbReference type="ARBA" id="ARBA00022989"/>
    </source>
</evidence>
<dbReference type="InterPro" id="IPR005467">
    <property type="entry name" value="His_kinase_dom"/>
</dbReference>
<evidence type="ECO:0000256" key="9">
    <source>
        <dbReference type="ARBA" id="ARBA00023012"/>
    </source>
</evidence>
<feature type="transmembrane region" description="Helical" evidence="11">
    <location>
        <begin position="20"/>
        <end position="40"/>
    </location>
</feature>
<dbReference type="CDD" id="cd06225">
    <property type="entry name" value="HAMP"/>
    <property type="match status" value="1"/>
</dbReference>
<dbReference type="InterPro" id="IPR036890">
    <property type="entry name" value="HATPase_C_sf"/>
</dbReference>
<evidence type="ECO:0000256" key="3">
    <source>
        <dbReference type="ARBA" id="ARBA00012438"/>
    </source>
</evidence>
<accession>U1LPQ5</accession>
<dbReference type="AlphaFoldDB" id="U1LPQ5"/>
<evidence type="ECO:0000256" key="4">
    <source>
        <dbReference type="ARBA" id="ARBA00022553"/>
    </source>
</evidence>
<dbReference type="Gene3D" id="3.30.565.10">
    <property type="entry name" value="Histidine kinase-like ATPase, C-terminal domain"/>
    <property type="match status" value="1"/>
</dbReference>
<dbReference type="CDD" id="cd00082">
    <property type="entry name" value="HisKA"/>
    <property type="match status" value="1"/>
</dbReference>
<dbReference type="SMART" id="SM00388">
    <property type="entry name" value="HisKA"/>
    <property type="match status" value="1"/>
</dbReference>
<evidence type="ECO:0000256" key="1">
    <source>
        <dbReference type="ARBA" id="ARBA00000085"/>
    </source>
</evidence>
<protein>
    <recommendedName>
        <fullName evidence="3">histidine kinase</fullName>
        <ecNumber evidence="3">2.7.13.3</ecNumber>
    </recommendedName>
</protein>
<proteinExistence type="predicted"/>
<evidence type="ECO:0000259" key="12">
    <source>
        <dbReference type="PROSITE" id="PS50109"/>
    </source>
</evidence>
<feature type="domain" description="Histidine kinase" evidence="12">
    <location>
        <begin position="160"/>
        <end position="378"/>
    </location>
</feature>
<dbReference type="FunFam" id="3.30.565.10:FF:000006">
    <property type="entry name" value="Sensor histidine kinase WalK"/>
    <property type="match status" value="1"/>
</dbReference>
<name>U1LPQ5_9MICO</name>
<evidence type="ECO:0000259" key="13">
    <source>
        <dbReference type="PROSITE" id="PS50885"/>
    </source>
</evidence>
<gene>
    <name evidence="14" type="ORF">L332_05915</name>
</gene>
<dbReference type="PROSITE" id="PS50109">
    <property type="entry name" value="HIS_KIN"/>
    <property type="match status" value="1"/>
</dbReference>
<dbReference type="PRINTS" id="PR00344">
    <property type="entry name" value="BCTRLSENSOR"/>
</dbReference>
<keyword evidence="10 11" id="KW-0472">Membrane</keyword>
<comment type="subcellular location">
    <subcellularLocation>
        <location evidence="2">Cell membrane</location>
    </subcellularLocation>
</comment>
<dbReference type="GO" id="GO:0000155">
    <property type="term" value="F:phosphorelay sensor kinase activity"/>
    <property type="evidence" value="ECO:0007669"/>
    <property type="project" value="InterPro"/>
</dbReference>
<dbReference type="SUPFAM" id="SSF158472">
    <property type="entry name" value="HAMP domain-like"/>
    <property type="match status" value="1"/>
</dbReference>
<keyword evidence="9" id="KW-0902">Two-component regulatory system</keyword>
<reference evidence="14 15" key="1">
    <citation type="journal article" date="2013" name="Genome Announc.">
        <title>First draft genome sequence from a member of the genus agrococcus, isolated from modern microbialites.</title>
        <authorList>
            <person name="White R.A.III."/>
            <person name="Grassa C.J."/>
            <person name="Suttle C.A."/>
        </authorList>
    </citation>
    <scope>NUCLEOTIDE SEQUENCE [LARGE SCALE GENOMIC DNA]</scope>
    <source>
        <strain evidence="14 15">RW1</strain>
    </source>
</reference>
<dbReference type="PROSITE" id="PS50885">
    <property type="entry name" value="HAMP"/>
    <property type="match status" value="1"/>
</dbReference>
<dbReference type="EMBL" id="ASHR01000028">
    <property type="protein sequence ID" value="ERG63992.1"/>
    <property type="molecule type" value="Genomic_DNA"/>
</dbReference>
<keyword evidence="4" id="KW-0597">Phosphoprotein</keyword>
<dbReference type="Proteomes" id="UP000016462">
    <property type="component" value="Unassembled WGS sequence"/>
</dbReference>
<dbReference type="Pfam" id="PF02518">
    <property type="entry name" value="HATPase_c"/>
    <property type="match status" value="1"/>
</dbReference>
<keyword evidence="15" id="KW-1185">Reference proteome</keyword>
<feature type="domain" description="HAMP" evidence="13">
    <location>
        <begin position="99"/>
        <end position="152"/>
    </location>
</feature>
<evidence type="ECO:0000256" key="11">
    <source>
        <dbReference type="SAM" id="Phobius"/>
    </source>
</evidence>
<organism evidence="14 15">
    <name type="scientific">Agrococcus pavilionensis RW1</name>
    <dbReference type="NCBI Taxonomy" id="1330458"/>
    <lineage>
        <taxon>Bacteria</taxon>
        <taxon>Bacillati</taxon>
        <taxon>Actinomycetota</taxon>
        <taxon>Actinomycetes</taxon>
        <taxon>Micrococcales</taxon>
        <taxon>Microbacteriaceae</taxon>
        <taxon>Agrococcus</taxon>
    </lineage>
</organism>
<dbReference type="CDD" id="cd00075">
    <property type="entry name" value="HATPase"/>
    <property type="match status" value="1"/>
</dbReference>
<evidence type="ECO:0000256" key="10">
    <source>
        <dbReference type="ARBA" id="ARBA00023136"/>
    </source>
</evidence>
<dbReference type="Gene3D" id="6.10.340.10">
    <property type="match status" value="1"/>
</dbReference>
<dbReference type="SMART" id="SM00304">
    <property type="entry name" value="HAMP"/>
    <property type="match status" value="1"/>
</dbReference>
<dbReference type="SMART" id="SM00387">
    <property type="entry name" value="HATPase_c"/>
    <property type="match status" value="1"/>
</dbReference>
<evidence type="ECO:0000256" key="7">
    <source>
        <dbReference type="ARBA" id="ARBA00022777"/>
    </source>
</evidence>
<dbReference type="SUPFAM" id="SSF47384">
    <property type="entry name" value="Homodimeric domain of signal transducing histidine kinase"/>
    <property type="match status" value="1"/>
</dbReference>